<feature type="domain" description="Lipoxygenase" evidence="1">
    <location>
        <begin position="1"/>
        <end position="137"/>
    </location>
</feature>
<accession>A0A9J5YYT1</accession>
<protein>
    <recommendedName>
        <fullName evidence="1">Lipoxygenase domain-containing protein</fullName>
    </recommendedName>
</protein>
<dbReference type="PROSITE" id="PS51393">
    <property type="entry name" value="LIPOXYGENASE_3"/>
    <property type="match status" value="1"/>
</dbReference>
<sequence>MSWVVSGHHAAINFGQYPWQATCCIAPTLMRKLIPQVEEVEYKQLLIDPEQMFLSSLPTQFQTTKLLAVQDAVSTHSLDEEYLPQLLVEIEQTIKERNEDASLRNRCGAGIAPYELLIPSSSGPGVTGRGVPNSIALLGAKRFIYHLYLHLRFDMKPSKDENEVTSRVKVTTKYAYVAPGVVGKGRGRGLKSMLSLGVSRTDIPFSPSTDHVMQYNQFTETSVVAKGRGKGLRSMSNARGVRTMNKNYLSVEKGHISSFSSTEELMQYIKTNSSSAQGKSQGLKSMCSIEDSENEERSFNQNACYVNQSMSRPSTSQEWRTMNKKFLASEKEHKQADVSISLSTDDVMDSTPTFKTSFSQGLRTMNKKFLAFEKEHKQTDVAFPFSTDNVMESTPTFETSFSQGWRTTDKTALAHEKESLHSDIPTPPIDQVKQSAQTVETSSCGTGMDKKVRGSNKCKEVASLDIGQKLKVTFYNNRTVGKNSNLFSRHLGKIVRDRNICPLGVSSWKHIKEEKLNHMWVVVKDKFDSDDMNSHRDHVLEWMKELWNKWRGQLHANYVKGKPIQEALKNMPKGLEKKQWEWLVKEHFTSKDFQARSNRNAINRAKLKMLHHIGSKPIREIIYDKVLSSNLFLFKC</sequence>
<dbReference type="InterPro" id="IPR036226">
    <property type="entry name" value="LipOase_C_sf"/>
</dbReference>
<reference evidence="2 3" key="1">
    <citation type="submission" date="2020-09" db="EMBL/GenBank/DDBJ databases">
        <title>De no assembly of potato wild relative species, Solanum commersonii.</title>
        <authorList>
            <person name="Cho K."/>
        </authorList>
    </citation>
    <scope>NUCLEOTIDE SEQUENCE [LARGE SCALE GENOMIC DNA]</scope>
    <source>
        <strain evidence="2">LZ3.2</strain>
        <tissue evidence="2">Leaf</tissue>
    </source>
</reference>
<evidence type="ECO:0000259" key="1">
    <source>
        <dbReference type="PROSITE" id="PS51393"/>
    </source>
</evidence>
<dbReference type="Proteomes" id="UP000824120">
    <property type="component" value="Chromosome 5"/>
</dbReference>
<dbReference type="GO" id="GO:0016702">
    <property type="term" value="F:oxidoreductase activity, acting on single donors with incorporation of molecular oxygen, incorporation of two atoms of oxygen"/>
    <property type="evidence" value="ECO:0007669"/>
    <property type="project" value="InterPro"/>
</dbReference>
<dbReference type="OrthoDB" id="1301128at2759"/>
<name>A0A9J5YYT1_SOLCO</name>
<dbReference type="AlphaFoldDB" id="A0A9J5YYT1"/>
<dbReference type="PANTHER" id="PTHR33499:SF40">
    <property type="entry name" value="TRANSPOSASE-ASSOCIATED DOMAIN-CONTAINING PROTEIN"/>
    <property type="match status" value="1"/>
</dbReference>
<dbReference type="InterPro" id="IPR013819">
    <property type="entry name" value="LipOase_C"/>
</dbReference>
<dbReference type="SUPFAM" id="SSF48484">
    <property type="entry name" value="Lipoxigenase"/>
    <property type="match status" value="1"/>
</dbReference>
<evidence type="ECO:0000313" key="2">
    <source>
        <dbReference type="EMBL" id="KAG5605021.1"/>
    </source>
</evidence>
<gene>
    <name evidence="2" type="ORF">H5410_026513</name>
</gene>
<keyword evidence="3" id="KW-1185">Reference proteome</keyword>
<evidence type="ECO:0000313" key="3">
    <source>
        <dbReference type="Proteomes" id="UP000824120"/>
    </source>
</evidence>
<dbReference type="Gene3D" id="1.20.245.10">
    <property type="entry name" value="Lipoxygenase-1, Domain 5"/>
    <property type="match status" value="1"/>
</dbReference>
<dbReference type="GO" id="GO:0046872">
    <property type="term" value="F:metal ion binding"/>
    <property type="evidence" value="ECO:0007669"/>
    <property type="project" value="InterPro"/>
</dbReference>
<dbReference type="PANTHER" id="PTHR33499">
    <property type="entry name" value="OS12G0282400 PROTEIN-RELATED"/>
    <property type="match status" value="1"/>
</dbReference>
<proteinExistence type="predicted"/>
<dbReference type="Pfam" id="PF00305">
    <property type="entry name" value="Lipoxygenase"/>
    <property type="match status" value="2"/>
</dbReference>
<dbReference type="EMBL" id="JACXVP010000005">
    <property type="protein sequence ID" value="KAG5605021.1"/>
    <property type="molecule type" value="Genomic_DNA"/>
</dbReference>
<comment type="caution">
    <text evidence="2">The sequence shown here is derived from an EMBL/GenBank/DDBJ whole genome shotgun (WGS) entry which is preliminary data.</text>
</comment>
<organism evidence="2 3">
    <name type="scientific">Solanum commersonii</name>
    <name type="common">Commerson's wild potato</name>
    <name type="synonym">Commerson's nightshade</name>
    <dbReference type="NCBI Taxonomy" id="4109"/>
    <lineage>
        <taxon>Eukaryota</taxon>
        <taxon>Viridiplantae</taxon>
        <taxon>Streptophyta</taxon>
        <taxon>Embryophyta</taxon>
        <taxon>Tracheophyta</taxon>
        <taxon>Spermatophyta</taxon>
        <taxon>Magnoliopsida</taxon>
        <taxon>eudicotyledons</taxon>
        <taxon>Gunneridae</taxon>
        <taxon>Pentapetalae</taxon>
        <taxon>asterids</taxon>
        <taxon>lamiids</taxon>
        <taxon>Solanales</taxon>
        <taxon>Solanaceae</taxon>
        <taxon>Solanoideae</taxon>
        <taxon>Solaneae</taxon>
        <taxon>Solanum</taxon>
    </lineage>
</organism>